<gene>
    <name evidence="2" type="ORF">SKAU_G00228740</name>
</gene>
<name>A0A9Q1IQZ8_SYNKA</name>
<dbReference type="EMBL" id="JAINUF010000008">
    <property type="protein sequence ID" value="KAJ8351398.1"/>
    <property type="molecule type" value="Genomic_DNA"/>
</dbReference>
<keyword evidence="3" id="KW-1185">Reference proteome</keyword>
<protein>
    <submittedName>
        <fullName evidence="2">Uncharacterized protein</fullName>
    </submittedName>
</protein>
<sequence>MPRGVISERRPRSHTLSLSSAVVTERPRALPQRAQPTRTDLARARPPAARSSSSGRREGGRLSEAACGTALTVFHRGRHLFNSSVKWHSGSHFPLSSLQIGPIAWLAAACRIDQIRDLSRTCSWGTDVPPCSPPIASFAPMSNVA</sequence>
<feature type="region of interest" description="Disordered" evidence="1">
    <location>
        <begin position="1"/>
        <end position="62"/>
    </location>
</feature>
<evidence type="ECO:0000313" key="3">
    <source>
        <dbReference type="Proteomes" id="UP001152622"/>
    </source>
</evidence>
<dbReference type="AlphaFoldDB" id="A0A9Q1IQZ8"/>
<proteinExistence type="predicted"/>
<evidence type="ECO:0000256" key="1">
    <source>
        <dbReference type="SAM" id="MobiDB-lite"/>
    </source>
</evidence>
<organism evidence="2 3">
    <name type="scientific">Synaphobranchus kaupii</name>
    <name type="common">Kaup's arrowtooth eel</name>
    <dbReference type="NCBI Taxonomy" id="118154"/>
    <lineage>
        <taxon>Eukaryota</taxon>
        <taxon>Metazoa</taxon>
        <taxon>Chordata</taxon>
        <taxon>Craniata</taxon>
        <taxon>Vertebrata</taxon>
        <taxon>Euteleostomi</taxon>
        <taxon>Actinopterygii</taxon>
        <taxon>Neopterygii</taxon>
        <taxon>Teleostei</taxon>
        <taxon>Anguilliformes</taxon>
        <taxon>Synaphobranchidae</taxon>
        <taxon>Synaphobranchus</taxon>
    </lineage>
</organism>
<accession>A0A9Q1IQZ8</accession>
<feature type="compositionally biased region" description="Basic and acidic residues" evidence="1">
    <location>
        <begin position="1"/>
        <end position="10"/>
    </location>
</feature>
<comment type="caution">
    <text evidence="2">The sequence shown here is derived from an EMBL/GenBank/DDBJ whole genome shotgun (WGS) entry which is preliminary data.</text>
</comment>
<evidence type="ECO:0000313" key="2">
    <source>
        <dbReference type="EMBL" id="KAJ8351398.1"/>
    </source>
</evidence>
<dbReference type="Proteomes" id="UP001152622">
    <property type="component" value="Chromosome 8"/>
</dbReference>
<feature type="compositionally biased region" description="Low complexity" evidence="1">
    <location>
        <begin position="44"/>
        <end position="54"/>
    </location>
</feature>
<reference evidence="2" key="1">
    <citation type="journal article" date="2023" name="Science">
        <title>Genome structures resolve the early diversification of teleost fishes.</title>
        <authorList>
            <person name="Parey E."/>
            <person name="Louis A."/>
            <person name="Montfort J."/>
            <person name="Bouchez O."/>
            <person name="Roques C."/>
            <person name="Iampietro C."/>
            <person name="Lluch J."/>
            <person name="Castinel A."/>
            <person name="Donnadieu C."/>
            <person name="Desvignes T."/>
            <person name="Floi Bucao C."/>
            <person name="Jouanno E."/>
            <person name="Wen M."/>
            <person name="Mejri S."/>
            <person name="Dirks R."/>
            <person name="Jansen H."/>
            <person name="Henkel C."/>
            <person name="Chen W.J."/>
            <person name="Zahm M."/>
            <person name="Cabau C."/>
            <person name="Klopp C."/>
            <person name="Thompson A.W."/>
            <person name="Robinson-Rechavi M."/>
            <person name="Braasch I."/>
            <person name="Lecointre G."/>
            <person name="Bobe J."/>
            <person name="Postlethwait J.H."/>
            <person name="Berthelot C."/>
            <person name="Roest Crollius H."/>
            <person name="Guiguen Y."/>
        </authorList>
    </citation>
    <scope>NUCLEOTIDE SEQUENCE</scope>
    <source>
        <strain evidence="2">WJC10195</strain>
    </source>
</reference>